<accession>A0A1R3RLW5</accession>
<gene>
    <name evidence="1" type="ORF">ASPCADRAFT_207953</name>
</gene>
<dbReference type="AlphaFoldDB" id="A0A1R3RLW5"/>
<dbReference type="VEuPathDB" id="FungiDB:ASPCADRAFT_207953"/>
<protein>
    <submittedName>
        <fullName evidence="1">Uncharacterized protein</fullName>
    </submittedName>
</protein>
<evidence type="ECO:0000313" key="1">
    <source>
        <dbReference type="EMBL" id="OOF95467.1"/>
    </source>
</evidence>
<evidence type="ECO:0000313" key="2">
    <source>
        <dbReference type="Proteomes" id="UP000188318"/>
    </source>
</evidence>
<name>A0A1R3RLW5_ASPC5</name>
<keyword evidence="2" id="KW-1185">Reference proteome</keyword>
<dbReference type="EMBL" id="KV907500">
    <property type="protein sequence ID" value="OOF95467.1"/>
    <property type="molecule type" value="Genomic_DNA"/>
</dbReference>
<sequence length="62" mass="6828">MIESHRRLLTNLAWPADVVTARRRFCCTTVQAPVLGSPFRAPESLLTLIDCPGFLLQSPTGC</sequence>
<reference evidence="2" key="1">
    <citation type="journal article" date="2017" name="Genome Biol.">
        <title>Comparative genomics reveals high biological diversity and specific adaptations in the industrially and medically important fungal genus Aspergillus.</title>
        <authorList>
            <person name="de Vries R.P."/>
            <person name="Riley R."/>
            <person name="Wiebenga A."/>
            <person name="Aguilar-Osorio G."/>
            <person name="Amillis S."/>
            <person name="Uchima C.A."/>
            <person name="Anderluh G."/>
            <person name="Asadollahi M."/>
            <person name="Askin M."/>
            <person name="Barry K."/>
            <person name="Battaglia E."/>
            <person name="Bayram O."/>
            <person name="Benocci T."/>
            <person name="Braus-Stromeyer S.A."/>
            <person name="Caldana C."/>
            <person name="Canovas D."/>
            <person name="Cerqueira G.C."/>
            <person name="Chen F."/>
            <person name="Chen W."/>
            <person name="Choi C."/>
            <person name="Clum A."/>
            <person name="Dos Santos R.A."/>
            <person name="Damasio A.R."/>
            <person name="Diallinas G."/>
            <person name="Emri T."/>
            <person name="Fekete E."/>
            <person name="Flipphi M."/>
            <person name="Freyberg S."/>
            <person name="Gallo A."/>
            <person name="Gournas C."/>
            <person name="Habgood R."/>
            <person name="Hainaut M."/>
            <person name="Harispe M.L."/>
            <person name="Henrissat B."/>
            <person name="Hilden K.S."/>
            <person name="Hope R."/>
            <person name="Hossain A."/>
            <person name="Karabika E."/>
            <person name="Karaffa L."/>
            <person name="Karanyi Z."/>
            <person name="Krasevec N."/>
            <person name="Kuo A."/>
            <person name="Kusch H."/>
            <person name="LaButti K."/>
            <person name="Lagendijk E.L."/>
            <person name="Lapidus A."/>
            <person name="Levasseur A."/>
            <person name="Lindquist E."/>
            <person name="Lipzen A."/>
            <person name="Logrieco A.F."/>
            <person name="MacCabe A."/>
            <person name="Maekelae M.R."/>
            <person name="Malavazi I."/>
            <person name="Melin P."/>
            <person name="Meyer V."/>
            <person name="Mielnichuk N."/>
            <person name="Miskei M."/>
            <person name="Molnar A.P."/>
            <person name="Mule G."/>
            <person name="Ngan C.Y."/>
            <person name="Orejas M."/>
            <person name="Orosz E."/>
            <person name="Ouedraogo J.P."/>
            <person name="Overkamp K.M."/>
            <person name="Park H.-S."/>
            <person name="Perrone G."/>
            <person name="Piumi F."/>
            <person name="Punt P.J."/>
            <person name="Ram A.F."/>
            <person name="Ramon A."/>
            <person name="Rauscher S."/>
            <person name="Record E."/>
            <person name="Riano-Pachon D.M."/>
            <person name="Robert V."/>
            <person name="Roehrig J."/>
            <person name="Ruller R."/>
            <person name="Salamov A."/>
            <person name="Salih N.S."/>
            <person name="Samson R.A."/>
            <person name="Sandor E."/>
            <person name="Sanguinetti M."/>
            <person name="Schuetze T."/>
            <person name="Sepcic K."/>
            <person name="Shelest E."/>
            <person name="Sherlock G."/>
            <person name="Sophianopoulou V."/>
            <person name="Squina F.M."/>
            <person name="Sun H."/>
            <person name="Susca A."/>
            <person name="Todd R.B."/>
            <person name="Tsang A."/>
            <person name="Unkles S.E."/>
            <person name="van de Wiele N."/>
            <person name="van Rossen-Uffink D."/>
            <person name="Oliveira J.V."/>
            <person name="Vesth T.C."/>
            <person name="Visser J."/>
            <person name="Yu J.-H."/>
            <person name="Zhou M."/>
            <person name="Andersen M.R."/>
            <person name="Archer D.B."/>
            <person name="Baker S.E."/>
            <person name="Benoit I."/>
            <person name="Brakhage A.A."/>
            <person name="Braus G.H."/>
            <person name="Fischer R."/>
            <person name="Frisvad J.C."/>
            <person name="Goldman G.H."/>
            <person name="Houbraken J."/>
            <person name="Oakley B."/>
            <person name="Pocsi I."/>
            <person name="Scazzocchio C."/>
            <person name="Seiboth B."/>
            <person name="vanKuyk P.A."/>
            <person name="Wortman J."/>
            <person name="Dyer P.S."/>
            <person name="Grigoriev I.V."/>
        </authorList>
    </citation>
    <scope>NUCLEOTIDE SEQUENCE [LARGE SCALE GENOMIC DNA]</scope>
    <source>
        <strain evidence="2">ITEM 5010</strain>
    </source>
</reference>
<organism evidence="1 2">
    <name type="scientific">Aspergillus carbonarius (strain ITEM 5010)</name>
    <dbReference type="NCBI Taxonomy" id="602072"/>
    <lineage>
        <taxon>Eukaryota</taxon>
        <taxon>Fungi</taxon>
        <taxon>Dikarya</taxon>
        <taxon>Ascomycota</taxon>
        <taxon>Pezizomycotina</taxon>
        <taxon>Eurotiomycetes</taxon>
        <taxon>Eurotiomycetidae</taxon>
        <taxon>Eurotiales</taxon>
        <taxon>Aspergillaceae</taxon>
        <taxon>Aspergillus</taxon>
        <taxon>Aspergillus subgen. Circumdati</taxon>
    </lineage>
</organism>
<proteinExistence type="predicted"/>
<dbReference type="Proteomes" id="UP000188318">
    <property type="component" value="Unassembled WGS sequence"/>
</dbReference>